<reference evidence="3" key="1">
    <citation type="submission" date="2011-02" db="EMBL/GenBank/DDBJ databases">
        <authorList>
            <person name="Aslett M."/>
        </authorList>
    </citation>
    <scope>NUCLEOTIDE SEQUENCE</scope>
    <source>
        <strain evidence="3">Liverpool</strain>
    </source>
</reference>
<name>F0V7Q4_NEOCL</name>
<dbReference type="InParanoid" id="F0V7Q4"/>
<accession>F0V7Q4</accession>
<protein>
    <recommendedName>
        <fullName evidence="6">Transmembrane protein</fullName>
    </recommendedName>
</protein>
<dbReference type="RefSeq" id="XP_003879780.1">
    <property type="nucleotide sequence ID" value="XM_003879731.1"/>
</dbReference>
<dbReference type="OrthoDB" id="330543at2759"/>
<keyword evidence="2" id="KW-0732">Signal</keyword>
<reference evidence="3" key="2">
    <citation type="submission" date="2011-03" db="EMBL/GenBank/DDBJ databases">
        <title>Comparative genomics and transcriptomics of Neospora caninum and Toxoplasma gondii.</title>
        <authorList>
            <person name="Reid A.J."/>
            <person name="Sohal A."/>
            <person name="Harris D."/>
            <person name="Quail M."/>
            <person name="Sanders M."/>
            <person name="Berriman M."/>
            <person name="Wastling J.M."/>
            <person name="Pain A."/>
        </authorList>
    </citation>
    <scope>NUCLEOTIDE SEQUENCE</scope>
    <source>
        <strain evidence="3">Liverpool</strain>
    </source>
</reference>
<feature type="region of interest" description="Disordered" evidence="1">
    <location>
        <begin position="44"/>
        <end position="71"/>
    </location>
</feature>
<dbReference type="AlphaFoldDB" id="F0V7Q4"/>
<gene>
    <name evidence="4" type="ORF">BN1204_002320</name>
    <name evidence="3" type="ORF">NCLIV_002320</name>
</gene>
<dbReference type="VEuPathDB" id="ToxoDB:NCLIV_002320"/>
<organism evidence="3 5">
    <name type="scientific">Neospora caninum (strain Liverpool)</name>
    <dbReference type="NCBI Taxonomy" id="572307"/>
    <lineage>
        <taxon>Eukaryota</taxon>
        <taxon>Sar</taxon>
        <taxon>Alveolata</taxon>
        <taxon>Apicomplexa</taxon>
        <taxon>Conoidasida</taxon>
        <taxon>Coccidia</taxon>
        <taxon>Eucoccidiorida</taxon>
        <taxon>Eimeriorina</taxon>
        <taxon>Sarcocystidae</taxon>
        <taxon>Neospora</taxon>
    </lineage>
</organism>
<sequence>MAASRHTLRRLGVLAVAALVALACGQASEAGKLSNFSRLGSAFRASSPHSKRKPDAPNGENEAPASESPGASHAVDRFLDALSSFATQVGKDVKNGVLQQVSQVLTSEAYKKAKHFVVRTPINMSSVRHDLRIFGYGMVYFLRAYSQVPPEKRPPLYKRLFDTNSSLRRVRRKYLHLEAYLAPDETFEALDTLRNIILEVQAVLERETQHEPDRPRKTLQEIRGQSGEVRRVFEAVYTQLARVLSILSFVLTQEETVLPELGAFTRQMIPRMKRLFTAAWRLSAFMPPRNQLEIRRTLVDYLNDFAVINLGLGDFAIEILASTKIDRSYDPKDDYYAVPEFQTSILDLEDQDAFNPPGRVLFSDGADDKAKP</sequence>
<reference evidence="5" key="3">
    <citation type="journal article" date="2012" name="PLoS Pathog.">
        <title>Comparative genomics of the apicomplexan parasites Toxoplasma gondii and Neospora caninum: Coccidia differing in host range and transmission strategy.</title>
        <authorList>
            <person name="Reid A.J."/>
            <person name="Vermont S.J."/>
            <person name="Cotton J.A."/>
            <person name="Harris D."/>
            <person name="Hill-Cawthorne G.A."/>
            <person name="Konen-Waisman S."/>
            <person name="Latham S.M."/>
            <person name="Mourier T."/>
            <person name="Norton R."/>
            <person name="Quail M.A."/>
            <person name="Sanders M."/>
            <person name="Shanmugam D."/>
            <person name="Sohal A."/>
            <person name="Wasmuth J.D."/>
            <person name="Brunk B."/>
            <person name="Grigg M.E."/>
            <person name="Howard J.C."/>
            <person name="Parkinson J."/>
            <person name="Roos D.S."/>
            <person name="Trees A.J."/>
            <person name="Berriman M."/>
            <person name="Pain A."/>
            <person name="Wastling J.M."/>
        </authorList>
    </citation>
    <scope>NUCLEOTIDE SEQUENCE [LARGE SCALE GENOMIC DNA]</scope>
    <source>
        <strain evidence="5">Liverpool</strain>
    </source>
</reference>
<evidence type="ECO:0000313" key="4">
    <source>
        <dbReference type="EMBL" id="CEL64329.1"/>
    </source>
</evidence>
<dbReference type="eggNOG" id="ENOG502QZH7">
    <property type="taxonomic scope" value="Eukaryota"/>
</dbReference>
<evidence type="ECO:0000256" key="2">
    <source>
        <dbReference type="SAM" id="SignalP"/>
    </source>
</evidence>
<proteinExistence type="predicted"/>
<evidence type="ECO:0000313" key="5">
    <source>
        <dbReference type="Proteomes" id="UP000007494"/>
    </source>
</evidence>
<evidence type="ECO:0000313" key="3">
    <source>
        <dbReference type="EMBL" id="CBZ49745.1"/>
    </source>
</evidence>
<feature type="chain" id="PRO_5007654947" description="Transmembrane protein" evidence="2">
    <location>
        <begin position="28"/>
        <end position="372"/>
    </location>
</feature>
<dbReference type="Proteomes" id="UP000007494">
    <property type="component" value="Chromosome Ia"/>
</dbReference>
<dbReference type="PROSITE" id="PS51257">
    <property type="entry name" value="PROKAR_LIPOPROTEIN"/>
    <property type="match status" value="1"/>
</dbReference>
<evidence type="ECO:0000256" key="1">
    <source>
        <dbReference type="SAM" id="MobiDB-lite"/>
    </source>
</evidence>
<evidence type="ECO:0008006" key="6">
    <source>
        <dbReference type="Google" id="ProtNLM"/>
    </source>
</evidence>
<dbReference type="EMBL" id="FR823380">
    <property type="protein sequence ID" value="CBZ49745.1"/>
    <property type="molecule type" value="Genomic_DNA"/>
</dbReference>
<reference evidence="4" key="4">
    <citation type="journal article" date="2015" name="PLoS ONE">
        <title>Comprehensive Evaluation of Toxoplasma gondii VEG and Neospora caninum LIV Genomes with Tachyzoite Stage Transcriptome and Proteome Defines Novel Transcript Features.</title>
        <authorList>
            <person name="Ramaprasad A."/>
            <person name="Mourier T."/>
            <person name="Naeem R."/>
            <person name="Malas T.B."/>
            <person name="Moussa E."/>
            <person name="Panigrahi A."/>
            <person name="Vermont S.J."/>
            <person name="Otto T.D."/>
            <person name="Wastling J."/>
            <person name="Pain A."/>
        </authorList>
    </citation>
    <scope>NUCLEOTIDE SEQUENCE</scope>
    <source>
        <strain evidence="4">Liverpool</strain>
    </source>
</reference>
<keyword evidence="5" id="KW-1185">Reference proteome</keyword>
<feature type="signal peptide" evidence="2">
    <location>
        <begin position="1"/>
        <end position="27"/>
    </location>
</feature>
<dbReference type="GeneID" id="13440648"/>
<dbReference type="EMBL" id="LN714474">
    <property type="protein sequence ID" value="CEL64329.1"/>
    <property type="molecule type" value="Genomic_DNA"/>
</dbReference>
<dbReference type="OMA" id="ERETQHE"/>